<accession>A0A6P2CE63</accession>
<evidence type="ECO:0000313" key="2">
    <source>
        <dbReference type="EMBL" id="TXG90652.1"/>
    </source>
</evidence>
<dbReference type="Proteomes" id="UP000471120">
    <property type="component" value="Unassembled WGS sequence"/>
</dbReference>
<comment type="caution">
    <text evidence="2">The sequence shown here is derived from an EMBL/GenBank/DDBJ whole genome shotgun (WGS) entry which is preliminary data.</text>
</comment>
<feature type="compositionally biased region" description="Basic and acidic residues" evidence="1">
    <location>
        <begin position="117"/>
        <end position="132"/>
    </location>
</feature>
<feature type="region of interest" description="Disordered" evidence="1">
    <location>
        <begin position="114"/>
        <end position="212"/>
    </location>
</feature>
<dbReference type="EMBL" id="QRCM01000001">
    <property type="protein sequence ID" value="TXG90652.1"/>
    <property type="molecule type" value="Genomic_DNA"/>
</dbReference>
<dbReference type="AlphaFoldDB" id="A0A6P2CE63"/>
<name>A0A6P2CE63_9NOCA</name>
<proteinExistence type="predicted"/>
<protein>
    <submittedName>
        <fullName evidence="2">Uncharacterized protein</fullName>
    </submittedName>
</protein>
<organism evidence="2 3">
    <name type="scientific">Rhodococcus rhodnii</name>
    <dbReference type="NCBI Taxonomy" id="38312"/>
    <lineage>
        <taxon>Bacteria</taxon>
        <taxon>Bacillati</taxon>
        <taxon>Actinomycetota</taxon>
        <taxon>Actinomycetes</taxon>
        <taxon>Mycobacteriales</taxon>
        <taxon>Nocardiaceae</taxon>
        <taxon>Rhodococcus</taxon>
    </lineage>
</organism>
<sequence length="212" mass="22900">MNEIETLQGLIHLARRERGTSIRQLALQAKGAGFKIVGTTLNAIEKGTYKSEPSDETVRAIGWLAGVSDDVAFAAAGRRVPGPPFAEELPPGVDDLSPRERKAAIEMLRTLIAQRQEINDGKRTDEDPEPRPEASGTVDSSQGSGDRPRRSPPMNDGKVTALPSRDQAPEPDERPQRLAARHVKGGSKEKQRRRAETAPEDQSQGEGPEGGA</sequence>
<dbReference type="RefSeq" id="WP_147915156.1">
    <property type="nucleotide sequence ID" value="NZ_QRCM01000001.1"/>
</dbReference>
<feature type="compositionally biased region" description="Basic and acidic residues" evidence="1">
    <location>
        <begin position="167"/>
        <end position="176"/>
    </location>
</feature>
<reference evidence="2 3" key="1">
    <citation type="submission" date="2018-07" db="EMBL/GenBank/DDBJ databases">
        <title>Genome sequence of Rhodococcus rhodnii ATCC 35071 from Rhodnius prolixus.</title>
        <authorList>
            <person name="Patel V."/>
            <person name="Vogel K.J."/>
        </authorList>
    </citation>
    <scope>NUCLEOTIDE SEQUENCE [LARGE SCALE GENOMIC DNA]</scope>
    <source>
        <strain evidence="2 3">ATCC 35071</strain>
    </source>
</reference>
<evidence type="ECO:0000313" key="3">
    <source>
        <dbReference type="Proteomes" id="UP000471120"/>
    </source>
</evidence>
<gene>
    <name evidence="2" type="ORF">DW322_11065</name>
</gene>
<evidence type="ECO:0000256" key="1">
    <source>
        <dbReference type="SAM" id="MobiDB-lite"/>
    </source>
</evidence>
<feature type="compositionally biased region" description="Basic and acidic residues" evidence="1">
    <location>
        <begin position="186"/>
        <end position="197"/>
    </location>
</feature>